<evidence type="ECO:0000259" key="14">
    <source>
        <dbReference type="Pfam" id="PF01648"/>
    </source>
</evidence>
<keyword evidence="13" id="KW-0479">Metal-binding</keyword>
<feature type="binding site" evidence="13">
    <location>
        <position position="123"/>
    </location>
    <ligand>
        <name>Mg(2+)</name>
        <dbReference type="ChEBI" id="CHEBI:18420"/>
    </ligand>
</feature>
<comment type="cofactor">
    <cofactor evidence="13">
        <name>Mg(2+)</name>
        <dbReference type="ChEBI" id="CHEBI:18420"/>
    </cofactor>
</comment>
<evidence type="ECO:0000256" key="11">
    <source>
        <dbReference type="ARBA" id="ARBA00049191"/>
    </source>
</evidence>
<evidence type="ECO:0000256" key="1">
    <source>
        <dbReference type="ARBA" id="ARBA00003937"/>
    </source>
</evidence>
<gene>
    <name evidence="16" type="ORF">SAMN05444959_1182</name>
</gene>
<evidence type="ECO:0000256" key="6">
    <source>
        <dbReference type="ARBA" id="ARBA00022679"/>
    </source>
</evidence>
<keyword evidence="7" id="KW-0259">Enterobactin biosynthesis</keyword>
<feature type="binding site" evidence="12">
    <location>
        <position position="123"/>
    </location>
    <ligand>
        <name>CoA</name>
        <dbReference type="ChEBI" id="CHEBI:57287"/>
    </ligand>
</feature>
<name>A0A239Q235_9RHOB</name>
<evidence type="ECO:0000256" key="8">
    <source>
        <dbReference type="ARBA" id="ARBA00029894"/>
    </source>
</evidence>
<dbReference type="EMBL" id="FZQB01000018">
    <property type="protein sequence ID" value="SNT76293.1"/>
    <property type="molecule type" value="Genomic_DNA"/>
</dbReference>
<dbReference type="OrthoDB" id="8210607at2"/>
<evidence type="ECO:0000256" key="13">
    <source>
        <dbReference type="PIRSR" id="PIRSR603542-2"/>
    </source>
</evidence>
<evidence type="ECO:0000256" key="2">
    <source>
        <dbReference type="ARBA" id="ARBA00004993"/>
    </source>
</evidence>
<dbReference type="AlphaFoldDB" id="A0A239Q235"/>
<comment type="catalytic activity">
    <reaction evidence="11">
        <text>apo-[peptidyl-carrier protein] + CoA = holo-[peptidyl-carrier protein] + adenosine 3',5'-bisphosphate + H(+)</text>
        <dbReference type="Rhea" id="RHEA:46228"/>
        <dbReference type="Rhea" id="RHEA-COMP:11479"/>
        <dbReference type="Rhea" id="RHEA-COMP:11480"/>
        <dbReference type="ChEBI" id="CHEBI:15378"/>
        <dbReference type="ChEBI" id="CHEBI:29999"/>
        <dbReference type="ChEBI" id="CHEBI:57287"/>
        <dbReference type="ChEBI" id="CHEBI:58343"/>
        <dbReference type="ChEBI" id="CHEBI:64479"/>
    </reaction>
</comment>
<dbReference type="InterPro" id="IPR041354">
    <property type="entry name" value="4PPT_N"/>
</dbReference>
<dbReference type="Pfam" id="PF17837">
    <property type="entry name" value="4PPT_N"/>
    <property type="match status" value="1"/>
</dbReference>
<feature type="binding site" evidence="12">
    <location>
        <position position="69"/>
    </location>
    <ligand>
        <name>CoA</name>
        <dbReference type="ChEBI" id="CHEBI:57287"/>
    </ligand>
</feature>
<proteinExistence type="inferred from homology"/>
<feature type="domain" description="4'-phosphopantetheinyl transferase N-terminal" evidence="15">
    <location>
        <begin position="55"/>
        <end position="114"/>
    </location>
</feature>
<dbReference type="GO" id="GO:0005886">
    <property type="term" value="C:plasma membrane"/>
    <property type="evidence" value="ECO:0007669"/>
    <property type="project" value="TreeGrafter"/>
</dbReference>
<feature type="binding site" evidence="12">
    <location>
        <position position="167"/>
    </location>
    <ligand>
        <name>CoA</name>
        <dbReference type="ChEBI" id="CHEBI:57287"/>
    </ligand>
</feature>
<protein>
    <recommendedName>
        <fullName evidence="5">Enterobactin synthase component D</fullName>
    </recommendedName>
    <alternativeName>
        <fullName evidence="8">4'-phosphopantetheinyl transferase EntD</fullName>
    </alternativeName>
    <alternativeName>
        <fullName evidence="9">Enterochelin synthase D</fullName>
    </alternativeName>
</protein>
<keyword evidence="6 16" id="KW-0808">Transferase</keyword>
<feature type="binding site" evidence="12">
    <location>
        <begin position="103"/>
        <end position="104"/>
    </location>
    <ligand>
        <name>CoA</name>
        <dbReference type="ChEBI" id="CHEBI:57287"/>
    </ligand>
</feature>
<dbReference type="GO" id="GO:0009366">
    <property type="term" value="C:enterobactin synthetase complex"/>
    <property type="evidence" value="ECO:0007669"/>
    <property type="project" value="InterPro"/>
</dbReference>
<dbReference type="PANTHER" id="PTHR38096:SF1">
    <property type="entry name" value="ENTEROBACTIN SYNTHASE COMPONENT D"/>
    <property type="match status" value="1"/>
</dbReference>
<dbReference type="GO" id="GO:0009239">
    <property type="term" value="P:enterobactin biosynthetic process"/>
    <property type="evidence" value="ECO:0007669"/>
    <property type="project" value="UniProtKB-UniPathway"/>
</dbReference>
<evidence type="ECO:0000256" key="7">
    <source>
        <dbReference type="ARBA" id="ARBA00023191"/>
    </source>
</evidence>
<evidence type="ECO:0000256" key="4">
    <source>
        <dbReference type="ARBA" id="ARBA00011503"/>
    </source>
</evidence>
<dbReference type="PRINTS" id="PR01399">
    <property type="entry name" value="ENTSNTHTASED"/>
</dbReference>
<dbReference type="RefSeq" id="WP_089345613.1">
    <property type="nucleotide sequence ID" value="NZ_CP067131.1"/>
</dbReference>
<comment type="function">
    <text evidence="1">Involved in the biosynthesis of the siderophore enterobactin (enterochelin), which is a macrocyclic trimeric lactone of N-(2,3-dihydroxybenzoyl)-serine. The serine trilactone serves as a scaffolding for the three catechol functionalities that provide hexadentate coordination for the tightly ligated iron(2+) atoms. Plays an essential role in the assembly of the enterobactin by catalyzing the transfer of the 4'-phosphopantetheine (Ppant) moiety from coenzyme A to the apo-domains of both EntB (ArCP domain) and EntF (PCP domain) to yield their holo-forms which make them competent for the activation of 2,3-dihydroxybenzoate (DHB) and L-serine, respectively.</text>
</comment>
<keyword evidence="17" id="KW-1185">Reference proteome</keyword>
<dbReference type="UniPathway" id="UPA00017"/>
<accession>A0A239Q235</accession>
<evidence type="ECO:0000313" key="17">
    <source>
        <dbReference type="Proteomes" id="UP000198307"/>
    </source>
</evidence>
<evidence type="ECO:0000256" key="9">
    <source>
        <dbReference type="ARBA" id="ARBA00031996"/>
    </source>
</evidence>
<dbReference type="InterPro" id="IPR008278">
    <property type="entry name" value="4-PPantetheinyl_Trfase_dom"/>
</dbReference>
<evidence type="ECO:0000256" key="3">
    <source>
        <dbReference type="ARBA" id="ARBA00008342"/>
    </source>
</evidence>
<feature type="binding site" evidence="12">
    <location>
        <position position="171"/>
    </location>
    <ligand>
        <name>CoA</name>
        <dbReference type="ChEBI" id="CHEBI:57287"/>
    </ligand>
</feature>
<dbReference type="Proteomes" id="UP000198307">
    <property type="component" value="Unassembled WGS sequence"/>
</dbReference>
<feature type="binding site" evidence="13">
    <location>
        <position position="125"/>
    </location>
    <ligand>
        <name>Mg(2+)</name>
        <dbReference type="ChEBI" id="CHEBI:18420"/>
    </ligand>
</feature>
<dbReference type="PANTHER" id="PTHR38096">
    <property type="entry name" value="ENTEROBACTIN SYNTHASE COMPONENT D"/>
    <property type="match status" value="1"/>
</dbReference>
<evidence type="ECO:0000256" key="10">
    <source>
        <dbReference type="ARBA" id="ARBA00049176"/>
    </source>
</evidence>
<comment type="catalytic activity">
    <reaction evidence="10">
        <text>apo-[aryl-carrier protein] + CoA = holo-[aryl-carrier protein] + adenosine 3',5'-bisphosphate + H(+)</text>
        <dbReference type="Rhea" id="RHEA:48404"/>
        <dbReference type="Rhea" id="RHEA-COMP:15903"/>
        <dbReference type="Rhea" id="RHEA-COMP:17557"/>
        <dbReference type="ChEBI" id="CHEBI:15378"/>
        <dbReference type="ChEBI" id="CHEBI:29999"/>
        <dbReference type="ChEBI" id="CHEBI:57287"/>
        <dbReference type="ChEBI" id="CHEBI:58343"/>
        <dbReference type="ChEBI" id="CHEBI:64479"/>
    </reaction>
</comment>
<dbReference type="Pfam" id="PF01648">
    <property type="entry name" value="ACPS"/>
    <property type="match status" value="1"/>
</dbReference>
<organism evidence="16 17">
    <name type="scientific">Paracoccus seriniphilus</name>
    <dbReference type="NCBI Taxonomy" id="184748"/>
    <lineage>
        <taxon>Bacteria</taxon>
        <taxon>Pseudomonadati</taxon>
        <taxon>Pseudomonadota</taxon>
        <taxon>Alphaproteobacteria</taxon>
        <taxon>Rhodobacterales</taxon>
        <taxon>Paracoccaceae</taxon>
        <taxon>Paracoccus</taxon>
    </lineage>
</organism>
<dbReference type="SUPFAM" id="SSF56214">
    <property type="entry name" value="4'-phosphopantetheinyl transferase"/>
    <property type="match status" value="1"/>
</dbReference>
<dbReference type="GO" id="GO:0000287">
    <property type="term" value="F:magnesium ion binding"/>
    <property type="evidence" value="ECO:0007669"/>
    <property type="project" value="InterPro"/>
</dbReference>
<dbReference type="InterPro" id="IPR003542">
    <property type="entry name" value="Enbac_synth_compD-like"/>
</dbReference>
<evidence type="ECO:0000256" key="12">
    <source>
        <dbReference type="PIRSR" id="PIRSR603542-1"/>
    </source>
</evidence>
<evidence type="ECO:0000256" key="5">
    <source>
        <dbReference type="ARBA" id="ARBA00019087"/>
    </source>
</evidence>
<sequence length="226" mass="25160">MRIASIRTGAPFPVAEITWAELIYDDLSDTDLDDHLLLQSREEKDLQVDLSPELKGAGRRRRRDWLAGRICAMHALNSLGVADHSGLREIHARWPTGILGSISHDRRRAIAVASDCGRRIGVDCETSLNSATARLLAGHILSPQDEAMRPTHLSWESYLTLVFSAKEAAFKSLPAEWQCGTLMKDYRVMACEDQRLRLSGPAGERMVWWHHAPLGVTTLATADIPD</sequence>
<comment type="subunit">
    <text evidence="4">EntB, EntD, EntE, and EntF form a multienzyme complex called enterobactin synthase.</text>
</comment>
<dbReference type="InterPro" id="IPR037143">
    <property type="entry name" value="4-PPantetheinyl_Trfase_dom_sf"/>
</dbReference>
<feature type="domain" description="4'-phosphopantetheinyl transferase" evidence="14">
    <location>
        <begin position="119"/>
        <end position="196"/>
    </location>
</feature>
<comment type="similarity">
    <text evidence="3">Belongs to the P-Pant transferase superfamily. EntD family.</text>
</comment>
<keyword evidence="13" id="KW-0460">Magnesium</keyword>
<evidence type="ECO:0000313" key="16">
    <source>
        <dbReference type="EMBL" id="SNT76293.1"/>
    </source>
</evidence>
<dbReference type="GO" id="GO:0008897">
    <property type="term" value="F:holo-[acyl-carrier-protein] synthase activity"/>
    <property type="evidence" value="ECO:0007669"/>
    <property type="project" value="InterPro"/>
</dbReference>
<evidence type="ECO:0000259" key="15">
    <source>
        <dbReference type="Pfam" id="PF17837"/>
    </source>
</evidence>
<feature type="binding site" evidence="12">
    <location>
        <position position="61"/>
    </location>
    <ligand>
        <name>CoA</name>
        <dbReference type="ChEBI" id="CHEBI:57287"/>
    </ligand>
</feature>
<reference evidence="16 17" key="1">
    <citation type="submission" date="2017-07" db="EMBL/GenBank/DDBJ databases">
        <authorList>
            <person name="Sun Z.S."/>
            <person name="Albrecht U."/>
            <person name="Echele G."/>
            <person name="Lee C.C."/>
        </authorList>
    </citation>
    <scope>NUCLEOTIDE SEQUENCE [LARGE SCALE GENOMIC DNA]</scope>
    <source>
        <strain evidence="16 17">DSM 14827</strain>
    </source>
</reference>
<comment type="pathway">
    <text evidence="2">Siderophore biosynthesis; enterobactin biosynthesis.</text>
</comment>